<name>A0A261FKK0_9BIFI</name>
<dbReference type="AlphaFoldDB" id="A0A261FKK0"/>
<proteinExistence type="predicted"/>
<evidence type="ECO:0000256" key="1">
    <source>
        <dbReference type="SAM" id="MobiDB-lite"/>
    </source>
</evidence>
<keyword evidence="2" id="KW-1133">Transmembrane helix</keyword>
<sequence length="234" mass="25459">MDEQYSPEIDENHLKTMKMLSLLMTILLAVAVVASLYAITRANTHDDSGISAGSHTQYRDSQAQSNWDTTQEYDNSQSQSDSSDVASDGDSNVVSWQKNNPALSNIITQCGGELDVRARDDYTESTYDTPVAIMLEQAMQFTYDSTSDNARQAMTCVGGAIGASDPDIFYQKITSLGRMYRDPPGTDYTRSTLPMIPADGKSMTCASTSENPEIIFCTLNAESVDPSSAVDPPV</sequence>
<evidence type="ECO:0000256" key="2">
    <source>
        <dbReference type="SAM" id="Phobius"/>
    </source>
</evidence>
<organism evidence="3 4">
    <name type="scientific">Bifidobacterium myosotis</name>
    <dbReference type="NCBI Taxonomy" id="1630166"/>
    <lineage>
        <taxon>Bacteria</taxon>
        <taxon>Bacillati</taxon>
        <taxon>Actinomycetota</taxon>
        <taxon>Actinomycetes</taxon>
        <taxon>Bifidobacteriales</taxon>
        <taxon>Bifidobacteriaceae</taxon>
        <taxon>Bifidobacterium</taxon>
    </lineage>
</organism>
<protein>
    <submittedName>
        <fullName evidence="3">Uncharacterized protein</fullName>
    </submittedName>
</protein>
<feature type="compositionally biased region" description="Low complexity" evidence="1">
    <location>
        <begin position="74"/>
        <end position="94"/>
    </location>
</feature>
<evidence type="ECO:0000313" key="4">
    <source>
        <dbReference type="Proteomes" id="UP000216871"/>
    </source>
</evidence>
<feature type="compositionally biased region" description="Polar residues" evidence="1">
    <location>
        <begin position="51"/>
        <end position="73"/>
    </location>
</feature>
<feature type="transmembrane region" description="Helical" evidence="2">
    <location>
        <begin position="20"/>
        <end position="39"/>
    </location>
</feature>
<dbReference type="Proteomes" id="UP000216871">
    <property type="component" value="Unassembled WGS sequence"/>
</dbReference>
<dbReference type="EMBL" id="MWWW01000014">
    <property type="protein sequence ID" value="OZG59535.1"/>
    <property type="molecule type" value="Genomic_DNA"/>
</dbReference>
<feature type="region of interest" description="Disordered" evidence="1">
    <location>
        <begin position="46"/>
        <end position="94"/>
    </location>
</feature>
<gene>
    <name evidence="3" type="ORF">BMYO_1380</name>
</gene>
<comment type="caution">
    <text evidence="3">The sequence shown here is derived from an EMBL/GenBank/DDBJ whole genome shotgun (WGS) entry which is preliminary data.</text>
</comment>
<keyword evidence="4" id="KW-1185">Reference proteome</keyword>
<keyword evidence="2" id="KW-0472">Membrane</keyword>
<accession>A0A261FKK0</accession>
<keyword evidence="2" id="KW-0812">Transmembrane</keyword>
<dbReference type="RefSeq" id="WP_094667818.1">
    <property type="nucleotide sequence ID" value="NZ_MWWW01000014.1"/>
</dbReference>
<dbReference type="OrthoDB" id="10007506at2"/>
<reference evidence="3 4" key="1">
    <citation type="journal article" date="2017" name="BMC Genomics">
        <title>Comparative genomic and phylogenomic analyses of the Bifidobacteriaceae family.</title>
        <authorList>
            <person name="Lugli G.A."/>
            <person name="Milani C."/>
            <person name="Turroni F."/>
            <person name="Duranti S."/>
            <person name="Mancabelli L."/>
            <person name="Mangifesta M."/>
            <person name="Ferrario C."/>
            <person name="Modesto M."/>
            <person name="Mattarelli P."/>
            <person name="Jiri K."/>
            <person name="van Sinderen D."/>
            <person name="Ventura M."/>
        </authorList>
    </citation>
    <scope>NUCLEOTIDE SEQUENCE [LARGE SCALE GENOMIC DNA]</scope>
    <source>
        <strain evidence="3 4">DSM 100196</strain>
    </source>
</reference>
<evidence type="ECO:0000313" key="3">
    <source>
        <dbReference type="EMBL" id="OZG59535.1"/>
    </source>
</evidence>